<keyword evidence="5 7" id="KW-0697">Rotamase</keyword>
<dbReference type="InterPro" id="IPR019734">
    <property type="entry name" value="TPR_rpt"/>
</dbReference>
<keyword evidence="3" id="KW-0677">Repeat</keyword>
<dbReference type="EC" id="5.2.1.8" evidence="2 7"/>
<dbReference type="InterPro" id="IPR011990">
    <property type="entry name" value="TPR-like_helical_dom_sf"/>
</dbReference>
<evidence type="ECO:0000256" key="3">
    <source>
        <dbReference type="ARBA" id="ARBA00022737"/>
    </source>
</evidence>
<feature type="domain" description="PPIase FKBP-type" evidence="10">
    <location>
        <begin position="301"/>
        <end position="393"/>
    </location>
</feature>
<feature type="domain" description="PPIase FKBP-type" evidence="10">
    <location>
        <begin position="182"/>
        <end position="273"/>
    </location>
</feature>
<feature type="repeat" description="TPR" evidence="8">
    <location>
        <begin position="492"/>
        <end position="525"/>
    </location>
</feature>
<dbReference type="InterPro" id="IPR046357">
    <property type="entry name" value="PPIase_dom_sf"/>
</dbReference>
<name>A0ABM0ZBS0_CAMSA</name>
<evidence type="ECO:0000259" key="10">
    <source>
        <dbReference type="PROSITE" id="PS50059"/>
    </source>
</evidence>
<dbReference type="PANTHER" id="PTHR46512:SF9">
    <property type="entry name" value="PEPTIDYLPROLYL ISOMERASE"/>
    <property type="match status" value="1"/>
</dbReference>
<evidence type="ECO:0000256" key="8">
    <source>
        <dbReference type="PROSITE-ProRule" id="PRU00339"/>
    </source>
</evidence>
<accession>A0ABM0ZBS0</accession>
<dbReference type="Pfam" id="PF00254">
    <property type="entry name" value="FKBP_C"/>
    <property type="match status" value="3"/>
</dbReference>
<evidence type="ECO:0000256" key="4">
    <source>
        <dbReference type="ARBA" id="ARBA00022803"/>
    </source>
</evidence>
<feature type="compositionally biased region" description="Basic and acidic residues" evidence="9">
    <location>
        <begin position="565"/>
        <end position="581"/>
    </location>
</feature>
<dbReference type="SUPFAM" id="SSF48452">
    <property type="entry name" value="TPR-like"/>
    <property type="match status" value="1"/>
</dbReference>
<feature type="domain" description="PPIase FKBP-type" evidence="10">
    <location>
        <begin position="64"/>
        <end position="154"/>
    </location>
</feature>
<evidence type="ECO:0000256" key="5">
    <source>
        <dbReference type="ARBA" id="ARBA00023110"/>
    </source>
</evidence>
<dbReference type="InterPro" id="IPR001179">
    <property type="entry name" value="PPIase_FKBP_dom"/>
</dbReference>
<evidence type="ECO:0000313" key="12">
    <source>
        <dbReference type="RefSeq" id="XP_010513402.1"/>
    </source>
</evidence>
<dbReference type="RefSeq" id="XP_010513402.1">
    <property type="nucleotide sequence ID" value="XM_010515100.1"/>
</dbReference>
<comment type="catalytic activity">
    <reaction evidence="1 7">
        <text>[protein]-peptidylproline (omega=180) = [protein]-peptidylproline (omega=0)</text>
        <dbReference type="Rhea" id="RHEA:16237"/>
        <dbReference type="Rhea" id="RHEA-COMP:10747"/>
        <dbReference type="Rhea" id="RHEA-COMP:10748"/>
        <dbReference type="ChEBI" id="CHEBI:83833"/>
        <dbReference type="ChEBI" id="CHEBI:83834"/>
        <dbReference type="EC" id="5.2.1.8"/>
    </reaction>
</comment>
<dbReference type="Proteomes" id="UP000694864">
    <property type="component" value="Chromosome 5"/>
</dbReference>
<evidence type="ECO:0000256" key="9">
    <source>
        <dbReference type="SAM" id="MobiDB-lite"/>
    </source>
</evidence>
<evidence type="ECO:0000313" key="11">
    <source>
        <dbReference type="Proteomes" id="UP000694864"/>
    </source>
</evidence>
<feature type="compositionally biased region" description="Acidic residues" evidence="9">
    <location>
        <begin position="15"/>
        <end position="27"/>
    </location>
</feature>
<evidence type="ECO:0000256" key="7">
    <source>
        <dbReference type="PROSITE-ProRule" id="PRU00277"/>
    </source>
</evidence>
<dbReference type="SUPFAM" id="SSF54534">
    <property type="entry name" value="FKBP-like"/>
    <property type="match status" value="3"/>
</dbReference>
<protein>
    <recommendedName>
        <fullName evidence="2 7">peptidylprolyl isomerase</fullName>
        <ecNumber evidence="2 7">5.2.1.8</ecNumber>
    </recommendedName>
</protein>
<proteinExistence type="predicted"/>
<dbReference type="PROSITE" id="PS50005">
    <property type="entry name" value="TPR"/>
    <property type="match status" value="1"/>
</dbReference>
<dbReference type="PROSITE" id="PS50059">
    <property type="entry name" value="FKBP_PPIASE"/>
    <property type="match status" value="3"/>
</dbReference>
<dbReference type="GeneID" id="104789397"/>
<dbReference type="Gene3D" id="3.10.50.40">
    <property type="match status" value="3"/>
</dbReference>
<dbReference type="SMART" id="SM00028">
    <property type="entry name" value="TPR"/>
    <property type="match status" value="3"/>
</dbReference>
<organism evidence="11 12">
    <name type="scientific">Camelina sativa</name>
    <name type="common">False flax</name>
    <name type="synonym">Myagrum sativum</name>
    <dbReference type="NCBI Taxonomy" id="90675"/>
    <lineage>
        <taxon>Eukaryota</taxon>
        <taxon>Viridiplantae</taxon>
        <taxon>Streptophyta</taxon>
        <taxon>Embryophyta</taxon>
        <taxon>Tracheophyta</taxon>
        <taxon>Spermatophyta</taxon>
        <taxon>Magnoliopsida</taxon>
        <taxon>eudicotyledons</taxon>
        <taxon>Gunneridae</taxon>
        <taxon>Pentapetalae</taxon>
        <taxon>rosids</taxon>
        <taxon>malvids</taxon>
        <taxon>Brassicales</taxon>
        <taxon>Brassicaceae</taxon>
        <taxon>Camelineae</taxon>
        <taxon>Camelina</taxon>
    </lineage>
</organism>
<feature type="region of interest" description="Disordered" evidence="9">
    <location>
        <begin position="565"/>
        <end position="593"/>
    </location>
</feature>
<reference evidence="12" key="2">
    <citation type="submission" date="2025-08" db="UniProtKB">
        <authorList>
            <consortium name="RefSeq"/>
        </authorList>
    </citation>
    <scope>IDENTIFICATION</scope>
    <source>
        <tissue evidence="12">Leaf</tissue>
    </source>
</reference>
<gene>
    <name evidence="12" type="primary">LOC104789397</name>
</gene>
<evidence type="ECO:0000256" key="6">
    <source>
        <dbReference type="ARBA" id="ARBA00023235"/>
    </source>
</evidence>
<keyword evidence="4 8" id="KW-0802">TPR repeat</keyword>
<feature type="region of interest" description="Disordered" evidence="9">
    <location>
        <begin position="1"/>
        <end position="27"/>
    </location>
</feature>
<evidence type="ECO:0000256" key="1">
    <source>
        <dbReference type="ARBA" id="ARBA00000971"/>
    </source>
</evidence>
<keyword evidence="6 7" id="KW-0413">Isomerase</keyword>
<reference evidence="11" key="1">
    <citation type="journal article" date="2014" name="Nat. Commun.">
        <title>The emerging biofuel crop Camelina sativa retains a highly undifferentiated hexaploid genome structure.</title>
        <authorList>
            <person name="Kagale S."/>
            <person name="Koh C."/>
            <person name="Nixon J."/>
            <person name="Bollina V."/>
            <person name="Clarke W.E."/>
            <person name="Tuteja R."/>
            <person name="Spillane C."/>
            <person name="Robinson S.J."/>
            <person name="Links M.G."/>
            <person name="Clarke C."/>
            <person name="Higgins E.E."/>
            <person name="Huebert T."/>
            <person name="Sharpe A.G."/>
            <person name="Parkin I.A."/>
        </authorList>
    </citation>
    <scope>NUCLEOTIDE SEQUENCE [LARGE SCALE GENOMIC DNA]</scope>
    <source>
        <strain evidence="11">cv. DH55</strain>
    </source>
</reference>
<dbReference type="Gene3D" id="1.25.40.10">
    <property type="entry name" value="Tetratricopeptide repeat domain"/>
    <property type="match status" value="1"/>
</dbReference>
<dbReference type="PANTHER" id="PTHR46512">
    <property type="entry name" value="PEPTIDYLPROLYL ISOMERASE"/>
    <property type="match status" value="1"/>
</dbReference>
<sequence length="593" mass="65502">MDSSPVAVEAAKISDDDEKLEEEDGEVIESAPPLQIGEERVLGASGIKKKLLKLGDGYETPEHSDEATVHYVGTLLDERIFYSTRDKSEPVTLTLKDDEVKAPRGLGDCIMTMKRGELALFTLPADQGYGAEGCDDNVPPNSVIQFEIELFSWISVVDVRRDGGIVKKIVEKGNKNATPSDLDEVLVKYQVELLDDTVVAKSPDEGIEFCVNDGHLCPALPLAIVTMRPGEKAKLTVQPQYGFGEEGRSSRGNINAVPPKSVLNIDVVLVSYKPVIDVVGDSKVLKKILRDGEGTSVADDGATVTVSYVAKLEDGTIFEMKGVKDGEPLVFVTDEEQVISGLDKAAATMKRGEKAVLTISPEYGFGNVEVQCDLAKVPQCSTLIYEVEMLDFVKEKTPREMNNEEKIEAANRKKEEGNLLYKNQKYQRAVKKYNKAAECIANGFFEGDEEKMVKALRVSCFLNGAACSLKLNNFLETVNLCSEVLAIEFQNVKALYRRAQSYIELGDLISAEMDIKKALEADPENREVKSLHKTLKQTKADSNKRDAKLYANMFAPSKKLKLMETEEEKMATNIDTTEHSSEQLSLKMPQTDR</sequence>
<keyword evidence="11" id="KW-1185">Reference proteome</keyword>
<dbReference type="InterPro" id="IPR050754">
    <property type="entry name" value="FKBP4/5/8-like"/>
</dbReference>
<evidence type="ECO:0000256" key="2">
    <source>
        <dbReference type="ARBA" id="ARBA00013194"/>
    </source>
</evidence>